<dbReference type="PATRIC" id="fig|1544416.3.peg.1420"/>
<name>A0A0Q0UA35_9CORY</name>
<protein>
    <submittedName>
        <fullName evidence="2">ROK family protein</fullName>
    </submittedName>
</protein>
<dbReference type="SUPFAM" id="SSF53067">
    <property type="entry name" value="Actin-like ATPase domain"/>
    <property type="match status" value="1"/>
</dbReference>
<keyword evidence="3" id="KW-1185">Reference proteome</keyword>
<comment type="caution">
    <text evidence="2">The sequence shown here is derived from an EMBL/GenBank/DDBJ whole genome shotgun (WGS) entry which is preliminary data.</text>
</comment>
<accession>A0A0Q0UA35</accession>
<organism evidence="2 3">
    <name type="scientific">Corynebacterium oculi</name>
    <dbReference type="NCBI Taxonomy" id="1544416"/>
    <lineage>
        <taxon>Bacteria</taxon>
        <taxon>Bacillati</taxon>
        <taxon>Actinomycetota</taxon>
        <taxon>Actinomycetes</taxon>
        <taxon>Mycobacteriales</taxon>
        <taxon>Corynebacteriaceae</taxon>
        <taxon>Corynebacterium</taxon>
    </lineage>
</organism>
<dbReference type="InterPro" id="IPR036388">
    <property type="entry name" value="WH-like_DNA-bd_sf"/>
</dbReference>
<evidence type="ECO:0000256" key="1">
    <source>
        <dbReference type="ARBA" id="ARBA00006479"/>
    </source>
</evidence>
<dbReference type="InterPro" id="IPR043129">
    <property type="entry name" value="ATPase_NBD"/>
</dbReference>
<proteinExistence type="inferred from homology"/>
<sequence length="369" mass="39275">MPHRSIASAFARPLTPAAQCLQVMRQTTVSTRLDLIEATGFSQSTVTRAVAALLDAGYITRRPDLAEIGQRGRPTIPLEINPEDTMFAGIAVGTSETALGLYDLRGHLLRRTTVAASAASVSQYDFLEHIIAALHRILTPMTRRLVSVGVTVSGEVSPEGVVEAPNLGWSGTDIAADLRYYFHVPVTVSGIAPAILAAERFTAPTAVITHPTLALFADDSLSTALEAPEGITPLSTPGAPLTTSDLLREVRNLGVEAPTLADAVAHPAARPLLDARARGLAQLAVELVRRHGPHRLVIAGSAFTGDPEAPRLFAASVREAPGRFERRGRSVELRMMPSHAEIVHAITRAAALDLVLRDPLQLKALPLST</sequence>
<reference evidence="2 3" key="1">
    <citation type="submission" date="2015-10" db="EMBL/GenBank/DDBJ databases">
        <title>Corynebacteirum lowii and Corynebacterium oculi species nova, derived from human clinical disease and and emended description of Corynebacterium mastiditis.</title>
        <authorList>
            <person name="Bernard K."/>
            <person name="Pacheco A.L."/>
            <person name="Mcdougall C."/>
            <person name="Burtx T."/>
            <person name="Weibe D."/>
            <person name="Tyler S."/>
            <person name="Olson A.B."/>
            <person name="Cnockaert M."/>
            <person name="Eguchi H."/>
            <person name="Kuwahara T."/>
            <person name="Nakayama-Imaohji H."/>
            <person name="Boudewijins M."/>
            <person name="Van Hoecke F."/>
            <person name="Bernier A.-M."/>
            <person name="Vandamme P."/>
        </authorList>
    </citation>
    <scope>NUCLEOTIDE SEQUENCE [LARGE SCALE GENOMIC DNA]</scope>
    <source>
        <strain evidence="2 3">NML 130210</strain>
    </source>
</reference>
<dbReference type="PANTHER" id="PTHR18964:SF149">
    <property type="entry name" value="BIFUNCTIONAL UDP-N-ACETYLGLUCOSAMINE 2-EPIMERASE_N-ACETYLMANNOSAMINE KINASE"/>
    <property type="match status" value="1"/>
</dbReference>
<evidence type="ECO:0000313" key="2">
    <source>
        <dbReference type="EMBL" id="KQB84608.1"/>
    </source>
</evidence>
<evidence type="ECO:0000313" key="3">
    <source>
        <dbReference type="Proteomes" id="UP000050517"/>
    </source>
</evidence>
<dbReference type="Pfam" id="PF00480">
    <property type="entry name" value="ROK"/>
    <property type="match status" value="1"/>
</dbReference>
<dbReference type="OrthoDB" id="3605644at2"/>
<dbReference type="EMBL" id="LKST01000002">
    <property type="protein sequence ID" value="KQB84608.1"/>
    <property type="molecule type" value="Genomic_DNA"/>
</dbReference>
<dbReference type="Proteomes" id="UP000050517">
    <property type="component" value="Unassembled WGS sequence"/>
</dbReference>
<dbReference type="PANTHER" id="PTHR18964">
    <property type="entry name" value="ROK (REPRESSOR, ORF, KINASE) FAMILY"/>
    <property type="match status" value="1"/>
</dbReference>
<dbReference type="InterPro" id="IPR000600">
    <property type="entry name" value="ROK"/>
</dbReference>
<dbReference type="InterPro" id="IPR036390">
    <property type="entry name" value="WH_DNA-bd_sf"/>
</dbReference>
<gene>
    <name evidence="2" type="ORF">Cocul_01416</name>
</gene>
<dbReference type="Gene3D" id="1.10.10.10">
    <property type="entry name" value="Winged helix-like DNA-binding domain superfamily/Winged helix DNA-binding domain"/>
    <property type="match status" value="1"/>
</dbReference>
<dbReference type="CDD" id="cd23763">
    <property type="entry name" value="ASKHA_ATPase_ROK"/>
    <property type="match status" value="1"/>
</dbReference>
<comment type="similarity">
    <text evidence="1">Belongs to the ROK (NagC/XylR) family.</text>
</comment>
<dbReference type="Gene3D" id="3.30.420.40">
    <property type="match status" value="1"/>
</dbReference>
<dbReference type="AlphaFoldDB" id="A0A0Q0UA35"/>
<dbReference type="SUPFAM" id="SSF46785">
    <property type="entry name" value="Winged helix' DNA-binding domain"/>
    <property type="match status" value="1"/>
</dbReference>
<dbReference type="STRING" id="1544416.Cocul_01416"/>
<dbReference type="RefSeq" id="WP_055122515.1">
    <property type="nucleotide sequence ID" value="NZ_LKST01000002.1"/>
</dbReference>